<evidence type="ECO:0000256" key="15">
    <source>
        <dbReference type="ARBA" id="ARBA00048694"/>
    </source>
</evidence>
<dbReference type="SUPFAM" id="SSF56784">
    <property type="entry name" value="HAD-like"/>
    <property type="match status" value="1"/>
</dbReference>
<keyword evidence="4 17" id="KW-0109">Calcium transport</keyword>
<comment type="caution">
    <text evidence="17">Lacks conserved residue(s) required for the propagation of feature annotation.</text>
</comment>
<evidence type="ECO:0000256" key="18">
    <source>
        <dbReference type="SAM" id="MobiDB-lite"/>
    </source>
</evidence>
<feature type="region of interest" description="Disordered" evidence="18">
    <location>
        <begin position="269"/>
        <end position="300"/>
    </location>
</feature>
<keyword evidence="9 17" id="KW-0067">ATP-binding</keyword>
<dbReference type="EC" id="7.2.2.10" evidence="17"/>
<evidence type="ECO:0000256" key="8">
    <source>
        <dbReference type="ARBA" id="ARBA00022837"/>
    </source>
</evidence>
<evidence type="ECO:0000256" key="5">
    <source>
        <dbReference type="ARBA" id="ARBA00022692"/>
    </source>
</evidence>
<dbReference type="GO" id="GO:0005774">
    <property type="term" value="C:vacuolar membrane"/>
    <property type="evidence" value="ECO:0007669"/>
    <property type="project" value="UniProtKB-SubCell"/>
</dbReference>
<evidence type="ECO:0000256" key="14">
    <source>
        <dbReference type="ARBA" id="ARBA00023136"/>
    </source>
</evidence>
<dbReference type="InterPro" id="IPR006408">
    <property type="entry name" value="P-type_ATPase_IIB"/>
</dbReference>
<sequence>MESSNHDRNDGDGEPQRRPRAPTITIDTTEVNPDPPTQPDAEGSLRIPVSTSPTSYAAEESWSPSTIVDPMASSWTTSHQRSYSGPRPEIQPGRSFDSIRDSRPTSPHNVSSPVTSRGGDRAQGFLAVPNTTRSRQNSLNDDTRSSMSSQGDTMIGGSSSQGEKHAGRSLASSSTEHEQIMHDENALTPDQGKEEDFVVEDNPFAFSPGQLNKMLNPKNLAAFWKLGGLAGLEKGLRTDRKSGLSRDEINLAGHVSFEEATSRGHGKAVAEVASPTATATPVSHHGRQDADNPGFSSRKRVFKDNRLPEKKGKSLLQLMWITYNDKVLILLSVAAVVSLAIGLYQTFGQPHDPNNPAVEWVEGVAIIVAILIVVIVGSLNDYQKERQFAKLNKKKQDRVVKVVRSGKTLELSVFDILAGDVLHLEPGDMIPVDGVLIEGFNVKCDESSATGESDIVRKRPADEVWAAIENHEELRKMDPFIISGARVMEGVGTFLVTSTGVYSSYGKTLMSLNEDPEITPLQSKLNVIAEYIAKVGGAAGLLLFIVLFIEFLARLPKMTDLTPAQKGQQFLNIFIVVVTIIVVAVPEGLPLAVTLALAFATTRMLRDHNLVRHLKACEVMGNATTICSDKTGTLTQNKMQIVAATVGTTHRFGGLSPSGGGDSPQSPEEKDVGAQEFVSTLSAPVKELLLKSISINSTAFEGEVDGKMTFIGSKTETALLIFAKDHLAMGPVSEERASVKILQLIPFDSGRKCMGVVVQLPNGKARLYVKGASEIMLDKCTRVLRDPSKDLAAAPFTDDNRDTITQLIETYATRSLRTIGIIYRDFDRWPPRHARRADGEKDEIVFEDLCKDMVFVGMVGIKDPLRPGVPEAVRDCQRAGVVVRMVTGDNKLTAQAIAADCGILQPHSVIMEGPEFRNLTKAQQEEIIPRLHVLARSSPEDKRILVKRLKDKGETVAVTGDGTNDAPALKMADVGFSMGIAGTEVAKEASAIILMDDNFNSIVKALKWGRAVNDAVKRFLQFQLTVNVTAVVLTFVSAVSSSTESSVLTAVQLLWVNLIMDTLAALALATDPPQDSVLNRKPERKGSSIISITMWKMILGQALYQLLITFLIYFGSPGILPAYDPVVEDSEIQTLVFNTFVWMQIFNQWNNRRLDNNFNIFEGLTKNWFFIGISIIMCGGQVLIIMVGGHAFGISPLGQTPAMWAYAIVLGALSIPVGMIIRLVPDSLLEKLIPNYLRRRAHSKVPGLTISDDEERFGDYPSPLAEVRDELAFLKRIKGGRINNLKFAIKNPRETFLPRKSPSHSREHSRSNSINRLPQTPTREDSFGSHSPAPTPDSRRRSRSMRSRSNSALGAATVMTGIVAGSIAAGWSPIERRGEPDFGQFPPKPSPSPLGQGSRQNSFSEPSQQPSSSSVLGEQPVLSEEPQEVAAGPSHNTTQHVPILSIPKPRTPSPVTGSKPTSS</sequence>
<dbReference type="InterPro" id="IPR023299">
    <property type="entry name" value="ATPase_P-typ_cyto_dom_N"/>
</dbReference>
<dbReference type="PRINTS" id="PR00119">
    <property type="entry name" value="CATATPASE"/>
</dbReference>
<proteinExistence type="inferred from homology"/>
<dbReference type="Gene3D" id="2.70.150.10">
    <property type="entry name" value="Calcium-transporting ATPase, cytoplasmic transduction domain A"/>
    <property type="match status" value="1"/>
</dbReference>
<feature type="region of interest" description="Disordered" evidence="18">
    <location>
        <begin position="1"/>
        <end position="180"/>
    </location>
</feature>
<keyword evidence="3" id="KW-0926">Vacuole</keyword>
<gene>
    <name evidence="22" type="ORF">QBC46DRAFT_94474</name>
</gene>
<feature type="compositionally biased region" description="Polar residues" evidence="18">
    <location>
        <begin position="129"/>
        <end position="161"/>
    </location>
</feature>
<evidence type="ECO:0000256" key="6">
    <source>
        <dbReference type="ARBA" id="ARBA00022723"/>
    </source>
</evidence>
<dbReference type="GO" id="GO:0046872">
    <property type="term" value="F:metal ion binding"/>
    <property type="evidence" value="ECO:0007669"/>
    <property type="project" value="UniProtKB-KW"/>
</dbReference>
<comment type="catalytic activity">
    <reaction evidence="15 17">
        <text>Ca(2+)(in) + ATP + H2O = Ca(2+)(out) + ADP + phosphate + H(+)</text>
        <dbReference type="Rhea" id="RHEA:18105"/>
        <dbReference type="ChEBI" id="CHEBI:15377"/>
        <dbReference type="ChEBI" id="CHEBI:15378"/>
        <dbReference type="ChEBI" id="CHEBI:29108"/>
        <dbReference type="ChEBI" id="CHEBI:30616"/>
        <dbReference type="ChEBI" id="CHEBI:43474"/>
        <dbReference type="ChEBI" id="CHEBI:456216"/>
        <dbReference type="EC" id="7.2.2.10"/>
    </reaction>
</comment>
<dbReference type="SFLD" id="SFLDS00003">
    <property type="entry name" value="Haloacid_Dehalogenase"/>
    <property type="match status" value="1"/>
</dbReference>
<evidence type="ECO:0000256" key="16">
    <source>
        <dbReference type="ARBA" id="ARBA00059328"/>
    </source>
</evidence>
<feature type="domain" description="Cation-transporting P-type ATPase C-terminal" evidence="20">
    <location>
        <begin position="1046"/>
        <end position="1223"/>
    </location>
</feature>
<comment type="caution">
    <text evidence="22">The sequence shown here is derived from an EMBL/GenBank/DDBJ whole genome shotgun (WGS) entry which is preliminary data.</text>
</comment>
<dbReference type="Pfam" id="PF00122">
    <property type="entry name" value="E1-E2_ATPase"/>
    <property type="match status" value="1"/>
</dbReference>
<dbReference type="SUPFAM" id="SSF81665">
    <property type="entry name" value="Calcium ATPase, transmembrane domain M"/>
    <property type="match status" value="1"/>
</dbReference>
<evidence type="ECO:0000256" key="9">
    <source>
        <dbReference type="ARBA" id="ARBA00022840"/>
    </source>
</evidence>
<feature type="region of interest" description="Disordered" evidence="18">
    <location>
        <begin position="1293"/>
        <end position="1353"/>
    </location>
</feature>
<dbReference type="InterPro" id="IPR059000">
    <property type="entry name" value="ATPase_P-type_domA"/>
</dbReference>
<feature type="compositionally biased region" description="Polar residues" evidence="18">
    <location>
        <begin position="1453"/>
        <end position="1463"/>
    </location>
</feature>
<feature type="transmembrane region" description="Helical" evidence="17">
    <location>
        <begin position="1350"/>
        <end position="1371"/>
    </location>
</feature>
<dbReference type="GO" id="GO:0005886">
    <property type="term" value="C:plasma membrane"/>
    <property type="evidence" value="ECO:0007669"/>
    <property type="project" value="TreeGrafter"/>
</dbReference>
<evidence type="ECO:0000313" key="22">
    <source>
        <dbReference type="EMBL" id="KAK3945570.1"/>
    </source>
</evidence>
<dbReference type="NCBIfam" id="TIGR01494">
    <property type="entry name" value="ATPase_P-type"/>
    <property type="match status" value="2"/>
</dbReference>
<feature type="transmembrane region" description="Helical" evidence="17">
    <location>
        <begin position="327"/>
        <end position="348"/>
    </location>
</feature>
<dbReference type="InterPro" id="IPR008250">
    <property type="entry name" value="ATPase_P-typ_transduc_dom_A_sf"/>
</dbReference>
<dbReference type="Pfam" id="PF00690">
    <property type="entry name" value="Cation_ATPase_N"/>
    <property type="match status" value="1"/>
</dbReference>
<feature type="compositionally biased region" description="Polar residues" evidence="18">
    <location>
        <begin position="73"/>
        <end position="83"/>
    </location>
</feature>
<feature type="compositionally biased region" description="Polar residues" evidence="18">
    <location>
        <begin position="104"/>
        <end position="115"/>
    </location>
</feature>
<evidence type="ECO:0000256" key="7">
    <source>
        <dbReference type="ARBA" id="ARBA00022741"/>
    </source>
</evidence>
<feature type="transmembrane region" description="Helical" evidence="17">
    <location>
        <begin position="360"/>
        <end position="380"/>
    </location>
</feature>
<dbReference type="InterPro" id="IPR018303">
    <property type="entry name" value="ATPase_P-typ_P_site"/>
</dbReference>
<dbReference type="InterPro" id="IPR044492">
    <property type="entry name" value="P_typ_ATPase_HD_dom"/>
</dbReference>
<dbReference type="Gene3D" id="3.40.1110.10">
    <property type="entry name" value="Calcium-transporting ATPase, cytoplasmic domain N"/>
    <property type="match status" value="1"/>
</dbReference>
<feature type="domain" description="Cation-transporting P-type ATPase N-terminal" evidence="21">
    <location>
        <begin position="297"/>
        <end position="338"/>
    </location>
</feature>
<dbReference type="GO" id="GO:0005524">
    <property type="term" value="F:ATP binding"/>
    <property type="evidence" value="ECO:0007669"/>
    <property type="project" value="UniProtKB-KW"/>
</dbReference>
<comment type="similarity">
    <text evidence="17">Belongs to the cation transport ATPase (P-type) (TC 3.A.3) family.</text>
</comment>
<keyword evidence="23" id="KW-1185">Reference proteome</keyword>
<feature type="transmembrane region" description="Helical" evidence="17">
    <location>
        <begin position="1089"/>
        <end position="1112"/>
    </location>
</feature>
<keyword evidence="14 17" id="KW-0472">Membrane</keyword>
<keyword evidence="12 17" id="KW-1133">Transmembrane helix</keyword>
<evidence type="ECO:0000256" key="4">
    <source>
        <dbReference type="ARBA" id="ARBA00022568"/>
    </source>
</evidence>
<dbReference type="InterPro" id="IPR023214">
    <property type="entry name" value="HAD_sf"/>
</dbReference>
<dbReference type="PROSITE" id="PS00154">
    <property type="entry name" value="ATPASE_E1_E2"/>
    <property type="match status" value="1"/>
</dbReference>
<dbReference type="GO" id="GO:0006874">
    <property type="term" value="P:intracellular calcium ion homeostasis"/>
    <property type="evidence" value="ECO:0007669"/>
    <property type="project" value="TreeGrafter"/>
</dbReference>
<dbReference type="EMBL" id="MU853754">
    <property type="protein sequence ID" value="KAK3945570.1"/>
    <property type="molecule type" value="Genomic_DNA"/>
</dbReference>
<keyword evidence="13 17" id="KW-0406">Ion transport</keyword>
<evidence type="ECO:0000313" key="23">
    <source>
        <dbReference type="Proteomes" id="UP001303473"/>
    </source>
</evidence>
<dbReference type="PRINTS" id="PR00121">
    <property type="entry name" value="NAKATPASE"/>
</dbReference>
<feature type="region of interest" description="Disordered" evidence="18">
    <location>
        <begin position="1373"/>
        <end position="1463"/>
    </location>
</feature>
<evidence type="ECO:0000256" key="3">
    <source>
        <dbReference type="ARBA" id="ARBA00022554"/>
    </source>
</evidence>
<dbReference type="CDD" id="cd02081">
    <property type="entry name" value="P-type_ATPase_Ca_PMCA-like"/>
    <property type="match status" value="1"/>
</dbReference>
<feature type="transmembrane region" description="Helical" evidence="17">
    <location>
        <begin position="1204"/>
        <end position="1224"/>
    </location>
</feature>
<comment type="function">
    <text evidence="17">Catalyzes the hydrolysis of ATP coupled with the transport of calcium.</text>
</comment>
<dbReference type="InterPro" id="IPR001757">
    <property type="entry name" value="P_typ_ATPase"/>
</dbReference>
<feature type="transmembrane region" description="Helical" evidence="17">
    <location>
        <begin position="573"/>
        <end position="600"/>
    </location>
</feature>
<dbReference type="SUPFAM" id="SSF81653">
    <property type="entry name" value="Calcium ATPase, transduction domain A"/>
    <property type="match status" value="1"/>
</dbReference>
<evidence type="ECO:0000259" key="20">
    <source>
        <dbReference type="Pfam" id="PF00689"/>
    </source>
</evidence>
<reference evidence="23" key="1">
    <citation type="journal article" date="2023" name="Mol. Phylogenet. Evol.">
        <title>Genome-scale phylogeny and comparative genomics of the fungal order Sordariales.</title>
        <authorList>
            <person name="Hensen N."/>
            <person name="Bonometti L."/>
            <person name="Westerberg I."/>
            <person name="Brannstrom I.O."/>
            <person name="Guillou S."/>
            <person name="Cros-Aarteil S."/>
            <person name="Calhoun S."/>
            <person name="Haridas S."/>
            <person name="Kuo A."/>
            <person name="Mondo S."/>
            <person name="Pangilinan J."/>
            <person name="Riley R."/>
            <person name="LaButti K."/>
            <person name="Andreopoulos B."/>
            <person name="Lipzen A."/>
            <person name="Chen C."/>
            <person name="Yan M."/>
            <person name="Daum C."/>
            <person name="Ng V."/>
            <person name="Clum A."/>
            <person name="Steindorff A."/>
            <person name="Ohm R.A."/>
            <person name="Martin F."/>
            <person name="Silar P."/>
            <person name="Natvig D.O."/>
            <person name="Lalanne C."/>
            <person name="Gautier V."/>
            <person name="Ament-Velasquez S.L."/>
            <person name="Kruys A."/>
            <person name="Hutchinson M.I."/>
            <person name="Powell A.J."/>
            <person name="Barry K."/>
            <person name="Miller A.N."/>
            <person name="Grigoriev I.V."/>
            <person name="Debuchy R."/>
            <person name="Gladieux P."/>
            <person name="Hiltunen Thoren M."/>
            <person name="Johannesson H."/>
        </authorList>
    </citation>
    <scope>NUCLEOTIDE SEQUENCE [LARGE SCALE GENOMIC DNA]</scope>
    <source>
        <strain evidence="23">CBS 340.73</strain>
    </source>
</reference>
<evidence type="ECO:0000256" key="1">
    <source>
        <dbReference type="ARBA" id="ARBA00004128"/>
    </source>
</evidence>
<dbReference type="Pfam" id="PF08282">
    <property type="entry name" value="Hydrolase_3"/>
    <property type="match status" value="1"/>
</dbReference>
<dbReference type="FunFam" id="3.40.1110.10:FF:000031">
    <property type="entry name" value="Calcium-transporting ATPase"/>
    <property type="match status" value="1"/>
</dbReference>
<keyword evidence="5 17" id="KW-0812">Transmembrane</keyword>
<feature type="transmembrane region" description="Helical" evidence="17">
    <location>
        <begin position="1132"/>
        <end position="1149"/>
    </location>
</feature>
<evidence type="ECO:0000259" key="21">
    <source>
        <dbReference type="Pfam" id="PF00690"/>
    </source>
</evidence>
<dbReference type="Gene3D" id="3.40.50.1000">
    <property type="entry name" value="HAD superfamily/HAD-like"/>
    <property type="match status" value="1"/>
</dbReference>
<evidence type="ECO:0000256" key="13">
    <source>
        <dbReference type="ARBA" id="ARBA00023065"/>
    </source>
</evidence>
<evidence type="ECO:0000259" key="19">
    <source>
        <dbReference type="Pfam" id="PF00122"/>
    </source>
</evidence>
<feature type="domain" description="P-type ATPase A" evidence="19">
    <location>
        <begin position="396"/>
        <end position="509"/>
    </location>
</feature>
<accession>A0AAN6NHF3</accession>
<keyword evidence="6" id="KW-0479">Metal-binding</keyword>
<keyword evidence="11" id="KW-1278">Translocase</keyword>
<dbReference type="PANTHER" id="PTHR24093:SF369">
    <property type="entry name" value="CALCIUM-TRANSPORTING ATPASE"/>
    <property type="match status" value="1"/>
</dbReference>
<dbReference type="Proteomes" id="UP001303473">
    <property type="component" value="Unassembled WGS sequence"/>
</dbReference>
<dbReference type="InterPro" id="IPR036412">
    <property type="entry name" value="HAD-like_sf"/>
</dbReference>
<evidence type="ECO:0000256" key="10">
    <source>
        <dbReference type="ARBA" id="ARBA00022842"/>
    </source>
</evidence>
<keyword evidence="8 17" id="KW-0106">Calcium</keyword>
<comment type="subcellular location">
    <subcellularLocation>
        <location evidence="17">Membrane</location>
        <topology evidence="17">Multi-pass membrane protein</topology>
    </subcellularLocation>
    <subcellularLocation>
        <location evidence="1">Vacuole membrane</location>
        <topology evidence="1">Multi-pass membrane protein</topology>
    </subcellularLocation>
</comment>
<evidence type="ECO:0000256" key="12">
    <source>
        <dbReference type="ARBA" id="ARBA00022989"/>
    </source>
</evidence>
<feature type="region of interest" description="Disordered" evidence="18">
    <location>
        <begin position="653"/>
        <end position="673"/>
    </location>
</feature>
<dbReference type="Pfam" id="PF13246">
    <property type="entry name" value="Cation_ATPase"/>
    <property type="match status" value="1"/>
</dbReference>
<evidence type="ECO:0000256" key="2">
    <source>
        <dbReference type="ARBA" id="ARBA00022448"/>
    </source>
</evidence>
<dbReference type="NCBIfam" id="TIGR01517">
    <property type="entry name" value="ATPase-IIB_Ca"/>
    <property type="match status" value="1"/>
</dbReference>
<keyword evidence="2 17" id="KW-0813">Transport</keyword>
<dbReference type="Gene3D" id="1.20.1110.10">
    <property type="entry name" value="Calcium-transporting ATPase, transmembrane domain"/>
    <property type="match status" value="1"/>
</dbReference>
<dbReference type="FunFam" id="3.40.50.1000:FF:000018">
    <property type="entry name" value="Calcium-transporting ATPase"/>
    <property type="match status" value="1"/>
</dbReference>
<dbReference type="GO" id="GO:0016887">
    <property type="term" value="F:ATP hydrolysis activity"/>
    <property type="evidence" value="ECO:0007669"/>
    <property type="project" value="InterPro"/>
</dbReference>
<dbReference type="GO" id="GO:0005388">
    <property type="term" value="F:P-type calcium transporter activity"/>
    <property type="evidence" value="ECO:0007669"/>
    <property type="project" value="UniProtKB-EC"/>
</dbReference>
<evidence type="ECO:0000256" key="11">
    <source>
        <dbReference type="ARBA" id="ARBA00022967"/>
    </source>
</evidence>
<feature type="compositionally biased region" description="Basic and acidic residues" evidence="18">
    <location>
        <begin position="1"/>
        <end position="17"/>
    </location>
</feature>
<dbReference type="FunFam" id="2.70.150.10:FF:000028">
    <property type="entry name" value="Calcium-transporting ATPase"/>
    <property type="match status" value="1"/>
</dbReference>
<dbReference type="InterPro" id="IPR006068">
    <property type="entry name" value="ATPase_P-typ_cation-transptr_C"/>
</dbReference>
<comment type="function">
    <text evidence="16">This magnesium-dependent enzyme catalyzes the hydrolysis of ATP coupled with the transport of calcium. Transports the calcium to the vacuole and participates in the control of the cytosolic free calcium.</text>
</comment>
<feature type="compositionally biased region" description="Low complexity" evidence="18">
    <location>
        <begin position="1402"/>
        <end position="1414"/>
    </location>
</feature>
<feature type="transmembrane region" description="Helical" evidence="17">
    <location>
        <begin position="531"/>
        <end position="553"/>
    </location>
</feature>
<keyword evidence="7 17" id="KW-0547">Nucleotide-binding</keyword>
<protein>
    <recommendedName>
        <fullName evidence="17">Calcium-transporting ATPase</fullName>
        <ecNumber evidence="17">7.2.2.10</ecNumber>
    </recommendedName>
</protein>
<name>A0AAN6NHF3_9PEZI</name>
<dbReference type="SFLD" id="SFLDG00002">
    <property type="entry name" value="C1.7:_P-type_atpase_like"/>
    <property type="match status" value="1"/>
</dbReference>
<feature type="compositionally biased region" description="Polar residues" evidence="18">
    <location>
        <begin position="1311"/>
        <end position="1321"/>
    </location>
</feature>
<organism evidence="22 23">
    <name type="scientific">Diplogelasinospora grovesii</name>
    <dbReference type="NCBI Taxonomy" id="303347"/>
    <lineage>
        <taxon>Eukaryota</taxon>
        <taxon>Fungi</taxon>
        <taxon>Dikarya</taxon>
        <taxon>Ascomycota</taxon>
        <taxon>Pezizomycotina</taxon>
        <taxon>Sordariomycetes</taxon>
        <taxon>Sordariomycetidae</taxon>
        <taxon>Sordariales</taxon>
        <taxon>Diplogelasinosporaceae</taxon>
        <taxon>Diplogelasinospora</taxon>
    </lineage>
</organism>
<dbReference type="Pfam" id="PF00689">
    <property type="entry name" value="Cation_ATPase_C"/>
    <property type="match status" value="1"/>
</dbReference>
<dbReference type="InterPro" id="IPR023298">
    <property type="entry name" value="ATPase_P-typ_TM_dom_sf"/>
</dbReference>
<dbReference type="SFLD" id="SFLDF00027">
    <property type="entry name" value="p-type_atpase"/>
    <property type="match status" value="1"/>
</dbReference>
<dbReference type="PANTHER" id="PTHR24093">
    <property type="entry name" value="CATION TRANSPORTING ATPASE"/>
    <property type="match status" value="1"/>
</dbReference>
<dbReference type="InterPro" id="IPR004014">
    <property type="entry name" value="ATPase_P-typ_cation-transptr_N"/>
</dbReference>
<keyword evidence="10" id="KW-0460">Magnesium</keyword>
<evidence type="ECO:0000256" key="17">
    <source>
        <dbReference type="RuleBase" id="RU361146"/>
    </source>
</evidence>
<feature type="transmembrane region" description="Helical" evidence="17">
    <location>
        <begin position="1169"/>
        <end position="1192"/>
    </location>
</feature>
<dbReference type="SUPFAM" id="SSF81660">
    <property type="entry name" value="Metal cation-transporting ATPase, ATP-binding domain N"/>
    <property type="match status" value="1"/>
</dbReference>